<dbReference type="InterPro" id="IPR050952">
    <property type="entry name" value="TRIM-NHL_E3_ligases"/>
</dbReference>
<dbReference type="PROSITE" id="PS51125">
    <property type="entry name" value="NHL"/>
    <property type="match status" value="1"/>
</dbReference>
<dbReference type="CDD" id="cd05819">
    <property type="entry name" value="NHL"/>
    <property type="match status" value="1"/>
</dbReference>
<evidence type="ECO:0000256" key="2">
    <source>
        <dbReference type="PROSITE-ProRule" id="PRU00504"/>
    </source>
</evidence>
<evidence type="ECO:0000256" key="3">
    <source>
        <dbReference type="SAM" id="MobiDB-lite"/>
    </source>
</evidence>
<feature type="compositionally biased region" description="Polar residues" evidence="3">
    <location>
        <begin position="326"/>
        <end position="337"/>
    </location>
</feature>
<feature type="repeat" description="NHL" evidence="2">
    <location>
        <begin position="418"/>
        <end position="459"/>
    </location>
</feature>
<dbReference type="InterPro" id="IPR011042">
    <property type="entry name" value="6-blade_b-propeller_TolB-like"/>
</dbReference>
<sequence>MTSTNLNTEAAKLVFCQAENDEGLLTQSDASRHERDEDDDIDHEHILTESGAAAEIESIVVIKYGDADIVQTSYMCQGHMACGTADTEETETKTPYGDDDTCSISNNATSGQPIGYDGASANDADCVEDGQNTKNVRHHPNMLYPHVSCLQRDQVQNHIYTQNTLNSISINTENPNLIYTQKTLNSDPLNQQNVCNTNPMYAPNGIPELELPASDSNITATSTGPDTSADICDIKPYAVRYQTDDDVATKSKEARDPQNQDASCCDIDKIEPYAVRYKEDDDVPAEGKVTVQEQLQDASCGNVGIEPYAVRYGEDDDLPTDRNTTESEQTQDASPDNVNIEPYAVAYMDQDEVTSEDRNDTRTISAGCSSSGDATNVSVGQGSSNDVRDDRNQAPMPNGPQQHISDPCDGNEKSGRIIFGGLGTEPGKFKQIRGVAVSGDNEIFVADFSNRRIQVHTMGGVFLRLFPTVVPGKKVKTMQPSGVAIDGEGHLWVVGKRKDNVHVVQYSCDGQPLSKFVVTGEIVLPDTDIAVDASNHKVIVSIVRGLLVFQPNGSLHLRFGEKREFITSGVTTDSEGNILVTVRPSTIQMYNRHGRLLFTARVRGHGGRPGFPRGICMDTFGRIVVANVYPAGRVDMYTSRGDFVRTLANITHPWGVAVGRDGQLVVTSLKDDTVTIFPGQVI</sequence>
<dbReference type="PANTHER" id="PTHR24104">
    <property type="entry name" value="E3 UBIQUITIN-PROTEIN LIGASE NHLRC1-RELATED"/>
    <property type="match status" value="1"/>
</dbReference>
<proteinExistence type="predicted"/>
<dbReference type="Gene3D" id="2.120.10.30">
    <property type="entry name" value="TolB, C-terminal domain"/>
    <property type="match status" value="1"/>
</dbReference>
<gene>
    <name evidence="4" type="ORF">BRAFLDRAFT_75503</name>
</gene>
<dbReference type="PANTHER" id="PTHR24104:SF50">
    <property type="entry name" value="SMP-30_GLUCONOLACTONASE_LRE-LIKE REGION DOMAIN-CONTAINING PROTEIN"/>
    <property type="match status" value="1"/>
</dbReference>
<dbReference type="InterPro" id="IPR001258">
    <property type="entry name" value="NHL_repeat"/>
</dbReference>
<reference evidence="4" key="1">
    <citation type="journal article" date="2008" name="Nature">
        <title>The amphioxus genome and the evolution of the chordate karyotype.</title>
        <authorList>
            <consortium name="US DOE Joint Genome Institute (JGI-PGF)"/>
            <person name="Putnam N.H."/>
            <person name="Butts T."/>
            <person name="Ferrier D.E.K."/>
            <person name="Furlong R.F."/>
            <person name="Hellsten U."/>
            <person name="Kawashima T."/>
            <person name="Robinson-Rechavi M."/>
            <person name="Shoguchi E."/>
            <person name="Terry A."/>
            <person name="Yu J.-K."/>
            <person name="Benito-Gutierrez E.L."/>
            <person name="Dubchak I."/>
            <person name="Garcia-Fernandez J."/>
            <person name="Gibson-Brown J.J."/>
            <person name="Grigoriev I.V."/>
            <person name="Horton A.C."/>
            <person name="de Jong P.J."/>
            <person name="Jurka J."/>
            <person name="Kapitonov V.V."/>
            <person name="Kohara Y."/>
            <person name="Kuroki Y."/>
            <person name="Lindquist E."/>
            <person name="Lucas S."/>
            <person name="Osoegawa K."/>
            <person name="Pennacchio L.A."/>
            <person name="Salamov A.A."/>
            <person name="Satou Y."/>
            <person name="Sauka-Spengler T."/>
            <person name="Schmutz J."/>
            <person name="Shin-I T."/>
            <person name="Toyoda A."/>
            <person name="Bronner-Fraser M."/>
            <person name="Fujiyama A."/>
            <person name="Holland L.Z."/>
            <person name="Holland P.W.H."/>
            <person name="Satoh N."/>
            <person name="Rokhsar D.S."/>
        </authorList>
    </citation>
    <scope>NUCLEOTIDE SEQUENCE [LARGE SCALE GENOMIC DNA]</scope>
    <source>
        <strain evidence="4">S238N-H82</strain>
        <tissue evidence="4">Testes</tissue>
    </source>
</reference>
<dbReference type="SUPFAM" id="SSF101898">
    <property type="entry name" value="NHL repeat"/>
    <property type="match status" value="1"/>
</dbReference>
<evidence type="ECO:0000313" key="4">
    <source>
        <dbReference type="EMBL" id="EEN57080.1"/>
    </source>
</evidence>
<dbReference type="AlphaFoldDB" id="C3YR83"/>
<dbReference type="EMBL" id="GG666547">
    <property type="protein sequence ID" value="EEN57080.1"/>
    <property type="molecule type" value="Genomic_DNA"/>
</dbReference>
<evidence type="ECO:0000256" key="1">
    <source>
        <dbReference type="ARBA" id="ARBA00022737"/>
    </source>
</evidence>
<evidence type="ECO:0008006" key="5">
    <source>
        <dbReference type="Google" id="ProtNLM"/>
    </source>
</evidence>
<dbReference type="InParanoid" id="C3YR83"/>
<keyword evidence="1" id="KW-0677">Repeat</keyword>
<feature type="region of interest" description="Disordered" evidence="3">
    <location>
        <begin position="313"/>
        <end position="339"/>
    </location>
</feature>
<feature type="compositionally biased region" description="Polar residues" evidence="3">
    <location>
        <begin position="362"/>
        <end position="385"/>
    </location>
</feature>
<accession>C3YR83</accession>
<protein>
    <recommendedName>
        <fullName evidence="5">SMP-30/Gluconolactonase/LRE-like region domain-containing protein</fullName>
    </recommendedName>
</protein>
<dbReference type="eggNOG" id="KOG2177">
    <property type="taxonomic scope" value="Eukaryota"/>
</dbReference>
<organism>
    <name type="scientific">Branchiostoma floridae</name>
    <name type="common">Florida lancelet</name>
    <name type="synonym">Amphioxus</name>
    <dbReference type="NCBI Taxonomy" id="7739"/>
    <lineage>
        <taxon>Eukaryota</taxon>
        <taxon>Metazoa</taxon>
        <taxon>Chordata</taxon>
        <taxon>Cephalochordata</taxon>
        <taxon>Leptocardii</taxon>
        <taxon>Amphioxiformes</taxon>
        <taxon>Branchiostomatidae</taxon>
        <taxon>Branchiostoma</taxon>
    </lineage>
</organism>
<feature type="region of interest" description="Disordered" evidence="3">
    <location>
        <begin position="352"/>
        <end position="411"/>
    </location>
</feature>
<name>C3YR83_BRAFL</name>